<evidence type="ECO:0000256" key="1">
    <source>
        <dbReference type="ARBA" id="ARBA00004123"/>
    </source>
</evidence>
<keyword evidence="5" id="KW-0539">Nucleus</keyword>
<keyword evidence="4" id="KW-0804">Transcription</keyword>
<dbReference type="InterPro" id="IPR032191">
    <property type="entry name" value="CNOT1_CAF1_bind"/>
</dbReference>
<evidence type="ECO:0000313" key="13">
    <source>
        <dbReference type="EMBL" id="KIM23744.1"/>
    </source>
</evidence>
<dbReference type="Pfam" id="PF16417">
    <property type="entry name" value="CNOT1_TTP_bind"/>
    <property type="match status" value="1"/>
</dbReference>
<organism evidence="13 14">
    <name type="scientific">Serendipita vermifera MAFF 305830</name>
    <dbReference type="NCBI Taxonomy" id="933852"/>
    <lineage>
        <taxon>Eukaryota</taxon>
        <taxon>Fungi</taxon>
        <taxon>Dikarya</taxon>
        <taxon>Basidiomycota</taxon>
        <taxon>Agaricomycotina</taxon>
        <taxon>Agaricomycetes</taxon>
        <taxon>Sebacinales</taxon>
        <taxon>Serendipitaceae</taxon>
        <taxon>Serendipita</taxon>
    </lineage>
</organism>
<evidence type="ECO:0000259" key="10">
    <source>
        <dbReference type="Pfam" id="PF16417"/>
    </source>
</evidence>
<feature type="domain" description="CCR4-NOT transcription complex subunit 1 HEAT repeat" evidence="11">
    <location>
        <begin position="487"/>
        <end position="633"/>
    </location>
</feature>
<feature type="domain" description="CCR4-Not complex component Not1 C-terminal" evidence="7">
    <location>
        <begin position="1755"/>
        <end position="2109"/>
    </location>
</feature>
<dbReference type="GO" id="GO:0017148">
    <property type="term" value="P:negative regulation of translation"/>
    <property type="evidence" value="ECO:0007669"/>
    <property type="project" value="InterPro"/>
</dbReference>
<evidence type="ECO:0000259" key="11">
    <source>
        <dbReference type="Pfam" id="PF16418"/>
    </source>
</evidence>
<dbReference type="CDD" id="cd20710">
    <property type="entry name" value="NOT1_connector"/>
    <property type="match status" value="1"/>
</dbReference>
<dbReference type="InterPro" id="IPR055454">
    <property type="entry name" value="CNOT1-like_NOT1_connector"/>
</dbReference>
<evidence type="ECO:0000256" key="2">
    <source>
        <dbReference type="ARBA" id="ARBA00022491"/>
    </source>
</evidence>
<feature type="domain" description="CCR4-NOT transcription complex subunit 1 CAF1-binding" evidence="9">
    <location>
        <begin position="863"/>
        <end position="1081"/>
    </location>
</feature>
<dbReference type="GO" id="GO:0000288">
    <property type="term" value="P:nuclear-transcribed mRNA catabolic process, deadenylation-dependent decay"/>
    <property type="evidence" value="ECO:0007669"/>
    <property type="project" value="TreeGrafter"/>
</dbReference>
<evidence type="ECO:0000259" key="12">
    <source>
        <dbReference type="Pfam" id="PF25097"/>
    </source>
</evidence>
<accession>A0A0C3AUN3</accession>
<dbReference type="Gene3D" id="1.25.40.800">
    <property type="match status" value="1"/>
</dbReference>
<dbReference type="Pfam" id="PF16415">
    <property type="entry name" value="CNOT1_CAF1_bind"/>
    <property type="match status" value="1"/>
</dbReference>
<dbReference type="STRING" id="933852.A0A0C3AUN3"/>
<evidence type="ECO:0000256" key="4">
    <source>
        <dbReference type="ARBA" id="ARBA00023163"/>
    </source>
</evidence>
<gene>
    <name evidence="13" type="ORF">M408DRAFT_76925</name>
</gene>
<feature type="domain" description="CCR4-NOT transcription complex subunit 1" evidence="8">
    <location>
        <begin position="1162"/>
        <end position="1305"/>
    </location>
</feature>
<keyword evidence="3" id="KW-0805">Transcription regulation</keyword>
<dbReference type="GO" id="GO:0060090">
    <property type="term" value="F:molecular adaptor activity"/>
    <property type="evidence" value="ECO:0007669"/>
    <property type="project" value="TreeGrafter"/>
</dbReference>
<evidence type="ECO:0000256" key="3">
    <source>
        <dbReference type="ARBA" id="ARBA00023015"/>
    </source>
</evidence>
<feature type="domain" description="CCR4-NOT transcription complex subunit 1 TTP binding" evidence="10">
    <location>
        <begin position="683"/>
        <end position="838"/>
    </location>
</feature>
<evidence type="ECO:0000256" key="6">
    <source>
        <dbReference type="SAM" id="MobiDB-lite"/>
    </source>
</evidence>
<reference evidence="13 14" key="1">
    <citation type="submission" date="2014-04" db="EMBL/GenBank/DDBJ databases">
        <authorList>
            <consortium name="DOE Joint Genome Institute"/>
            <person name="Kuo A."/>
            <person name="Zuccaro A."/>
            <person name="Kohler A."/>
            <person name="Nagy L.G."/>
            <person name="Floudas D."/>
            <person name="Copeland A."/>
            <person name="Barry K.W."/>
            <person name="Cichocki N."/>
            <person name="Veneault-Fourrey C."/>
            <person name="LaButti K."/>
            <person name="Lindquist E.A."/>
            <person name="Lipzen A."/>
            <person name="Lundell T."/>
            <person name="Morin E."/>
            <person name="Murat C."/>
            <person name="Sun H."/>
            <person name="Tunlid A."/>
            <person name="Henrissat B."/>
            <person name="Grigoriev I.V."/>
            <person name="Hibbett D.S."/>
            <person name="Martin F."/>
            <person name="Nordberg H.P."/>
            <person name="Cantor M.N."/>
            <person name="Hua S.X."/>
        </authorList>
    </citation>
    <scope>NUCLEOTIDE SEQUENCE [LARGE SCALE GENOMIC DNA]</scope>
    <source>
        <strain evidence="13 14">MAFF 305830</strain>
    </source>
</reference>
<evidence type="ECO:0000259" key="9">
    <source>
        <dbReference type="Pfam" id="PF16415"/>
    </source>
</evidence>
<reference evidence="14" key="2">
    <citation type="submission" date="2015-01" db="EMBL/GenBank/DDBJ databases">
        <title>Evolutionary Origins and Diversification of the Mycorrhizal Mutualists.</title>
        <authorList>
            <consortium name="DOE Joint Genome Institute"/>
            <consortium name="Mycorrhizal Genomics Consortium"/>
            <person name="Kohler A."/>
            <person name="Kuo A."/>
            <person name="Nagy L.G."/>
            <person name="Floudas D."/>
            <person name="Copeland A."/>
            <person name="Barry K.W."/>
            <person name="Cichocki N."/>
            <person name="Veneault-Fourrey C."/>
            <person name="LaButti K."/>
            <person name="Lindquist E.A."/>
            <person name="Lipzen A."/>
            <person name="Lundell T."/>
            <person name="Morin E."/>
            <person name="Murat C."/>
            <person name="Riley R."/>
            <person name="Ohm R."/>
            <person name="Sun H."/>
            <person name="Tunlid A."/>
            <person name="Henrissat B."/>
            <person name="Grigoriev I.V."/>
            <person name="Hibbett D.S."/>
            <person name="Martin F."/>
        </authorList>
    </citation>
    <scope>NUCLEOTIDE SEQUENCE [LARGE SCALE GENOMIC DNA]</scope>
    <source>
        <strain evidence="14">MAFF 305830</strain>
    </source>
</reference>
<dbReference type="Gene3D" id="1.25.40.180">
    <property type="match status" value="1"/>
</dbReference>
<dbReference type="GO" id="GO:0030015">
    <property type="term" value="C:CCR4-NOT core complex"/>
    <property type="evidence" value="ECO:0007669"/>
    <property type="project" value="InterPro"/>
</dbReference>
<dbReference type="PANTHER" id="PTHR13162:SF8">
    <property type="entry name" value="CCR4-NOT TRANSCRIPTION COMPLEX SUBUNIT 1"/>
    <property type="match status" value="1"/>
</dbReference>
<evidence type="ECO:0000256" key="5">
    <source>
        <dbReference type="ARBA" id="ARBA00023242"/>
    </source>
</evidence>
<sequence>MNNETSTPAASTPTQSQSQGSLRDGNNSLLTIVKAQIVFLLSTLTEDNFEKNQVDIRRLSDQHGLETYLHFLRRLISAAATRVINPSPPASWDTSTILTFRLLVQETQRLARDPFLADRFRDAIDKVDSEPFRHFDLTRFMERVGISALERVILASAMLTATNRRDLMQQAVVIIRMSFDQARPALLAHPTFETGNLNQAQAAKLLTNLLCESPSETPVLDPSQRQSLISAMSSKYGPDFISPTLKQIIPRLYIQQGLPLAQVLVQFGPEVTSDVDLVRALMARVGITEADPPSDLQVLETINRLARYAFDGSPVPDIRVLVRAFNSFNVPIQWDKAIRVLDRPERTGVDTATLKLIVAILSEARHGVSGFWQIWNNALYQLRLIDALLSLPSDTFSFYGLPGRTVVTVDDVANASPTIKGLAQNVQSSTWNSLDLFELLVRLDDSDNDTVKTQVREMLDRAVRVSAELVHMGLLQVPKPWNTVQREYSNRLLSMFLAGHPNHQLVFMRIWQIDPQYLLTAFRDHYNDNPINITRILDVAQDLKQILEALLEVQPFTFALDVAALASRREYLNLDKWLADHAAAHGVAFIRDMVDFLRIKVQHEQSRMYEMSGSEGRMMLLNASTVSIFLRAMKTFVLSPAGANLTQEEQEHMMEIRNICLQAHPRLMSLVPNSDVEPGSTVVAYAPDIEAEVETIYRKLYDGSLPVEGLLNVLEAAKASDNARDHEIFAGVLHTVFDEYKFYPEYPPRELKITAHLFGSIIQHRLVENVPLGIAIRYVLSSLNDPKLFTFGVQSLARFHMRLVEFPGVCHELLNMQVFVETQPELAEQVRKALKYAETSALGDGVQPVFSSIQADDFEDVEIAQPAEEVSDKILFIVNNLALANLEVKTNELREWYSDDVARWFAKYLVEERVSTEPNNHGLYLQFLDTLGQPTLLKFILHESYAKSAKLLNDENTLSSSTDRLTLKHLGSWLGRLTLEKDRPLKFKNLSLKDLLLEGFDCQRLLVVIPFACKILEASKNSTVFRPPHNPWLMPILGLLVELYFQADLKLNQKFEIEVLFKDLDLIMDEVGPTNLLSTRASGRPGNSVVGGSLEPGRPVSAVNPIVGPGNGYIADPIGDGPAGAMINDPEIALYLESLLIEMRPRLFFEVELEPYVAIPRFLSMVRAVFENATRETCVVQPVVERSANVAAMSAANIVARDYMAEGDENKLKRAAHSMVRRLASGLALVTAKEVLRQTLVSTFRQELADPQWEQGFLPDQYLHLLVDGNLDLACLVVENVAVRRGIQDVDRILEAEYEARRIHRHRRPNQPYWNPKNPFPEIAASLPLALRIRSTGVTEEQMQIYEELSRSQESRSRSTRPIPPKVPLQPFQGNARGQYGPQLSPPASQLIDRPNQAPSPQLYSYDHTMAEIERFFGEFDAVWSLGHDGDVSGLPSGDDLIEHIWITINNSVNKEEAQHFVCQKLVQVLLSTKSDAARRVYAGFLAQLQMASVKSAQDAVDWFLATEDKRKWNLPTIVELVGSGALNLDEYEDMMVQSMYPDGDQIVVQFAIRLVRHFLLRDHPVRTWTTTFQRTLEVLKVLDRQGKAPKDEVPRLLEQLRIDMHTIAISNAAMPAAFHKLYPRLEEFFEHWVQIFQGPSADRDFLHFAGELEVGRVLKSDETTAMFFRVCMETSVNRFIQVTKKGSTINPYLYVDALSCLIVLMIRHNGEPMEKEHNLKRTLTIVLLVLSHQHEEFGPRFHQKPFFRFFSSLLSDLHSFEDGFQAAYYPMIMNICETFQSLQPVFFPGFVFSWMALISHRLFLPKVLITPNGEGWPAFCRLLVALFSFASPVLKSGDPHNAVGLRQGILRILLLLLHDFPEFLSENYFQICDAIPSNCVQMRNIVLSAFPGTILLPDPHPAGQLDALKEASQAPTIGSDYRSILKPADLQALDQQLLGRGTPSTLRQLFEALLLPPNDAGDRYNISMMNAMVLYTGVSTAARAFSRNEVGAFSPNDPGVVLIQYLASSLDLEGQHHLVSAVVLHLRFPSHHTFWFSALVLDLFMQVKHETFKEVVTKVLLERVLCHRPHPWGVLMTLIELIRDPKCDFFSNKFTRAYPEIHAMLRKISTHVDGS</sequence>
<evidence type="ECO:0000259" key="7">
    <source>
        <dbReference type="Pfam" id="PF04054"/>
    </source>
</evidence>
<feature type="region of interest" description="Disordered" evidence="6">
    <location>
        <begin position="1347"/>
        <end position="1402"/>
    </location>
</feature>
<dbReference type="GO" id="GO:0005634">
    <property type="term" value="C:nucleus"/>
    <property type="evidence" value="ECO:0007669"/>
    <property type="project" value="UniProtKB-SubCell"/>
</dbReference>
<dbReference type="InterPro" id="IPR032194">
    <property type="entry name" value="CNOT1_HEAT"/>
</dbReference>
<keyword evidence="14" id="KW-1185">Reference proteome</keyword>
<dbReference type="Pfam" id="PF12842">
    <property type="entry name" value="DUF3819"/>
    <property type="match status" value="1"/>
</dbReference>
<protein>
    <recommendedName>
        <fullName evidence="15">Not1-domain-containing protein</fullName>
    </recommendedName>
</protein>
<comment type="subcellular location">
    <subcellularLocation>
        <location evidence="1">Nucleus</location>
    </subcellularLocation>
</comment>
<feature type="domain" description="CCR4-NOT transcription complex subunit 1-like NOT1 connector" evidence="12">
    <location>
        <begin position="1444"/>
        <end position="1602"/>
    </location>
</feature>
<dbReference type="InterPro" id="IPR024557">
    <property type="entry name" value="CNOT1_dom_4"/>
</dbReference>
<name>A0A0C3AUN3_SERVB</name>
<dbReference type="InterPro" id="IPR038535">
    <property type="entry name" value="CNOT1_TTP_bind_sf"/>
</dbReference>
<proteinExistence type="predicted"/>
<feature type="compositionally biased region" description="Basic and acidic residues" evidence="6">
    <location>
        <begin position="1348"/>
        <end position="1357"/>
    </location>
</feature>
<dbReference type="Pfam" id="PF25097">
    <property type="entry name" value="ARM_Cnot1"/>
    <property type="match status" value="1"/>
</dbReference>
<evidence type="ECO:0000313" key="14">
    <source>
        <dbReference type="Proteomes" id="UP000054097"/>
    </source>
</evidence>
<dbReference type="Pfam" id="PF16418">
    <property type="entry name" value="CNOT1_HEAT"/>
    <property type="match status" value="1"/>
</dbReference>
<feature type="compositionally biased region" description="Low complexity" evidence="6">
    <location>
        <begin position="1"/>
        <end position="19"/>
    </location>
</feature>
<dbReference type="Gene3D" id="1.25.40.790">
    <property type="match status" value="1"/>
</dbReference>
<dbReference type="InterPro" id="IPR032193">
    <property type="entry name" value="CNOT1_TTP_bind"/>
</dbReference>
<dbReference type="InterPro" id="IPR040398">
    <property type="entry name" value="Not1"/>
</dbReference>
<dbReference type="Proteomes" id="UP000054097">
    <property type="component" value="Unassembled WGS sequence"/>
</dbReference>
<dbReference type="HOGENOM" id="CLU_000286_3_1_1"/>
<evidence type="ECO:0000259" key="8">
    <source>
        <dbReference type="Pfam" id="PF12842"/>
    </source>
</evidence>
<evidence type="ECO:0008006" key="15">
    <source>
        <dbReference type="Google" id="ProtNLM"/>
    </source>
</evidence>
<keyword evidence="2" id="KW-0678">Repressor</keyword>
<dbReference type="EMBL" id="KN824332">
    <property type="protein sequence ID" value="KIM23744.1"/>
    <property type="molecule type" value="Genomic_DNA"/>
</dbReference>
<dbReference type="Gene3D" id="1.25.40.840">
    <property type="entry name" value="CCR4-NOT transcription complex subunit 1 TTP binding domain"/>
    <property type="match status" value="1"/>
</dbReference>
<dbReference type="PANTHER" id="PTHR13162">
    <property type="entry name" value="CCR4-NOT TRANSCRIPTION COMPLEX"/>
    <property type="match status" value="1"/>
</dbReference>
<dbReference type="InterPro" id="IPR007196">
    <property type="entry name" value="CCR4-Not_Not1_C"/>
</dbReference>
<dbReference type="OrthoDB" id="1933107at2759"/>
<dbReference type="Pfam" id="PF04054">
    <property type="entry name" value="Not1"/>
    <property type="match status" value="1"/>
</dbReference>
<dbReference type="GO" id="GO:0000932">
    <property type="term" value="C:P-body"/>
    <property type="evidence" value="ECO:0007669"/>
    <property type="project" value="TreeGrafter"/>
</dbReference>
<feature type="region of interest" description="Disordered" evidence="6">
    <location>
        <begin position="1"/>
        <end position="23"/>
    </location>
</feature>